<evidence type="ECO:0000313" key="3">
    <source>
        <dbReference type="EMBL" id="KAJ7755252.1"/>
    </source>
</evidence>
<evidence type="ECO:0000313" key="2">
    <source>
        <dbReference type="EMBL" id="KAJ7755249.1"/>
    </source>
</evidence>
<gene>
    <name evidence="2" type="ORF">B0H16DRAFT_1458787</name>
    <name evidence="3" type="ORF">B0H16DRAFT_1458791</name>
</gene>
<keyword evidence="4" id="KW-1185">Reference proteome</keyword>
<dbReference type="AlphaFoldDB" id="A0AAD7J539"/>
<protein>
    <submittedName>
        <fullName evidence="3">Uncharacterized protein</fullName>
    </submittedName>
</protein>
<comment type="caution">
    <text evidence="3">The sequence shown here is derived from an EMBL/GenBank/DDBJ whole genome shotgun (WGS) entry which is preliminary data.</text>
</comment>
<feature type="transmembrane region" description="Helical" evidence="1">
    <location>
        <begin position="101"/>
        <end position="120"/>
    </location>
</feature>
<keyword evidence="1" id="KW-0812">Transmembrane</keyword>
<dbReference type="Proteomes" id="UP001215598">
    <property type="component" value="Unassembled WGS sequence"/>
</dbReference>
<evidence type="ECO:0000313" key="4">
    <source>
        <dbReference type="Proteomes" id="UP001215598"/>
    </source>
</evidence>
<dbReference type="EMBL" id="JARKIB010000050">
    <property type="protein sequence ID" value="KAJ7755249.1"/>
    <property type="molecule type" value="Genomic_DNA"/>
</dbReference>
<keyword evidence="1" id="KW-0472">Membrane</keyword>
<evidence type="ECO:0000256" key="1">
    <source>
        <dbReference type="SAM" id="Phobius"/>
    </source>
</evidence>
<proteinExistence type="predicted"/>
<accession>A0AAD7J539</accession>
<name>A0AAD7J539_9AGAR</name>
<keyword evidence="1" id="KW-1133">Transmembrane helix</keyword>
<organism evidence="3 4">
    <name type="scientific">Mycena metata</name>
    <dbReference type="NCBI Taxonomy" id="1033252"/>
    <lineage>
        <taxon>Eukaryota</taxon>
        <taxon>Fungi</taxon>
        <taxon>Dikarya</taxon>
        <taxon>Basidiomycota</taxon>
        <taxon>Agaricomycotina</taxon>
        <taxon>Agaricomycetes</taxon>
        <taxon>Agaricomycetidae</taxon>
        <taxon>Agaricales</taxon>
        <taxon>Marasmiineae</taxon>
        <taxon>Mycenaceae</taxon>
        <taxon>Mycena</taxon>
    </lineage>
</organism>
<reference evidence="3" key="1">
    <citation type="submission" date="2023-03" db="EMBL/GenBank/DDBJ databases">
        <title>Massive genome expansion in bonnet fungi (Mycena s.s.) driven by repeated elements and novel gene families across ecological guilds.</title>
        <authorList>
            <consortium name="Lawrence Berkeley National Laboratory"/>
            <person name="Harder C.B."/>
            <person name="Miyauchi S."/>
            <person name="Viragh M."/>
            <person name="Kuo A."/>
            <person name="Thoen E."/>
            <person name="Andreopoulos B."/>
            <person name="Lu D."/>
            <person name="Skrede I."/>
            <person name="Drula E."/>
            <person name="Henrissat B."/>
            <person name="Morin E."/>
            <person name="Kohler A."/>
            <person name="Barry K."/>
            <person name="LaButti K."/>
            <person name="Morin E."/>
            <person name="Salamov A."/>
            <person name="Lipzen A."/>
            <person name="Mereny Z."/>
            <person name="Hegedus B."/>
            <person name="Baldrian P."/>
            <person name="Stursova M."/>
            <person name="Weitz H."/>
            <person name="Taylor A."/>
            <person name="Grigoriev I.V."/>
            <person name="Nagy L.G."/>
            <person name="Martin F."/>
            <person name="Kauserud H."/>
        </authorList>
    </citation>
    <scope>NUCLEOTIDE SEQUENCE</scope>
    <source>
        <strain evidence="3">CBHHK182m</strain>
    </source>
</reference>
<sequence>MDFQKICDTLKSCPEVAQTFPHADVVKYIELVALLKSTPALAYLQPSYQLVLWDPDETAKLAWEQFREIAWGFEPTADDQKANLVKHVKLFLIHGLEHRIGVLRCYLLLVFALILAAESLSCPTRLP</sequence>
<dbReference type="EMBL" id="JARKIB010000050">
    <property type="protein sequence ID" value="KAJ7755252.1"/>
    <property type="molecule type" value="Genomic_DNA"/>
</dbReference>